<dbReference type="Pfam" id="PF00436">
    <property type="entry name" value="SSB"/>
    <property type="match status" value="1"/>
</dbReference>
<dbReference type="SUPFAM" id="SSF50249">
    <property type="entry name" value="Nucleic acid-binding proteins"/>
    <property type="match status" value="1"/>
</dbReference>
<evidence type="ECO:0000256" key="4">
    <source>
        <dbReference type="SAM" id="MobiDB-lite"/>
    </source>
</evidence>
<protein>
    <recommendedName>
        <fullName evidence="2 3">Single-stranded DNA-binding protein</fullName>
        <shortName evidence="2">SSB</shortName>
    </recommendedName>
</protein>
<dbReference type="Proteomes" id="UP000177376">
    <property type="component" value="Unassembled WGS sequence"/>
</dbReference>
<evidence type="ECO:0000256" key="1">
    <source>
        <dbReference type="ARBA" id="ARBA00023125"/>
    </source>
</evidence>
<dbReference type="InterPro" id="IPR000424">
    <property type="entry name" value="Primosome_PriB/ssb"/>
</dbReference>
<dbReference type="NCBIfam" id="TIGR00621">
    <property type="entry name" value="ssb"/>
    <property type="match status" value="1"/>
</dbReference>
<dbReference type="HAMAP" id="MF_00984">
    <property type="entry name" value="SSB"/>
    <property type="match status" value="1"/>
</dbReference>
<keyword evidence="1 2" id="KW-0238">DNA-binding</keyword>
<gene>
    <name evidence="5" type="ORF">A3A02_03605</name>
</gene>
<comment type="subunit">
    <text evidence="2">Homotetramer.</text>
</comment>
<reference evidence="5 6" key="1">
    <citation type="journal article" date="2016" name="Nat. Commun.">
        <title>Thousands of microbial genomes shed light on interconnected biogeochemical processes in an aquifer system.</title>
        <authorList>
            <person name="Anantharaman K."/>
            <person name="Brown C.T."/>
            <person name="Hug L.A."/>
            <person name="Sharon I."/>
            <person name="Castelle C.J."/>
            <person name="Probst A.J."/>
            <person name="Thomas B.C."/>
            <person name="Singh A."/>
            <person name="Wilkins M.J."/>
            <person name="Karaoz U."/>
            <person name="Brodie E.L."/>
            <person name="Williams K.H."/>
            <person name="Hubbard S.S."/>
            <person name="Banfield J.F."/>
        </authorList>
    </citation>
    <scope>NUCLEOTIDE SEQUENCE [LARGE SCALE GENOMIC DNA]</scope>
</reference>
<dbReference type="PANTHER" id="PTHR10302">
    <property type="entry name" value="SINGLE-STRANDED DNA-BINDING PROTEIN"/>
    <property type="match status" value="1"/>
</dbReference>
<dbReference type="CDD" id="cd04496">
    <property type="entry name" value="SSB_OBF"/>
    <property type="match status" value="1"/>
</dbReference>
<evidence type="ECO:0000256" key="2">
    <source>
        <dbReference type="HAMAP-Rule" id="MF_00984"/>
    </source>
</evidence>
<proteinExistence type="inferred from homology"/>
<dbReference type="PROSITE" id="PS50935">
    <property type="entry name" value="SSB"/>
    <property type="match status" value="1"/>
</dbReference>
<dbReference type="AlphaFoldDB" id="A0A1G1YJ39"/>
<dbReference type="PIRSF" id="PIRSF002070">
    <property type="entry name" value="SSB"/>
    <property type="match status" value="1"/>
</dbReference>
<dbReference type="PANTHER" id="PTHR10302:SF27">
    <property type="entry name" value="SINGLE-STRANDED DNA-BINDING PROTEIN"/>
    <property type="match status" value="1"/>
</dbReference>
<evidence type="ECO:0000256" key="3">
    <source>
        <dbReference type="PIRNR" id="PIRNR002070"/>
    </source>
</evidence>
<dbReference type="InterPro" id="IPR011344">
    <property type="entry name" value="ssDNA-bd"/>
</dbReference>
<dbReference type="InterPro" id="IPR012340">
    <property type="entry name" value="NA-bd_OB-fold"/>
</dbReference>
<dbReference type="EMBL" id="MHIM01000030">
    <property type="protein sequence ID" value="OGY51836.1"/>
    <property type="molecule type" value="Genomic_DNA"/>
</dbReference>
<evidence type="ECO:0000313" key="6">
    <source>
        <dbReference type="Proteomes" id="UP000177376"/>
    </source>
</evidence>
<dbReference type="Gene3D" id="2.40.50.140">
    <property type="entry name" value="Nucleic acid-binding proteins"/>
    <property type="match status" value="1"/>
</dbReference>
<feature type="compositionally biased region" description="Polar residues" evidence="4">
    <location>
        <begin position="122"/>
        <end position="134"/>
    </location>
</feature>
<evidence type="ECO:0000313" key="5">
    <source>
        <dbReference type="EMBL" id="OGY51836.1"/>
    </source>
</evidence>
<comment type="caution">
    <text evidence="2">Lacks conserved residue(s) required for the propagation of feature annotation.</text>
</comment>
<feature type="region of interest" description="Disordered" evidence="4">
    <location>
        <begin position="108"/>
        <end position="147"/>
    </location>
</feature>
<dbReference type="GO" id="GO:0009295">
    <property type="term" value="C:nucleoid"/>
    <property type="evidence" value="ECO:0007669"/>
    <property type="project" value="TreeGrafter"/>
</dbReference>
<comment type="caution">
    <text evidence="5">The sequence shown here is derived from an EMBL/GenBank/DDBJ whole genome shotgun (WGS) entry which is preliminary data.</text>
</comment>
<dbReference type="GO" id="GO:0003697">
    <property type="term" value="F:single-stranded DNA binding"/>
    <property type="evidence" value="ECO:0007669"/>
    <property type="project" value="UniProtKB-UniRule"/>
</dbReference>
<sequence>MNLNKAIIIGNLTQDPEVRQTATGQSVASFAVATNRVWKDNQGQKQTQAEFHNIVAWGRLSEIVGQYLTRGGLVMVEGRIQTRNWTDQQGVKHWKTEIIAENIQLGPRKDASGFNKPAAAYEQSSPLAPMTSVSEADDDIKVEDIPF</sequence>
<dbReference type="GO" id="GO:0006260">
    <property type="term" value="P:DNA replication"/>
    <property type="evidence" value="ECO:0007669"/>
    <property type="project" value="InterPro"/>
</dbReference>
<accession>A0A1G1YJ39</accession>
<name>A0A1G1YJ39_9BACT</name>
<organism evidence="5 6">
    <name type="scientific">Candidatus Buchananbacteria bacterium RIFCSPLOWO2_01_FULL_39_33</name>
    <dbReference type="NCBI Taxonomy" id="1797543"/>
    <lineage>
        <taxon>Bacteria</taxon>
        <taxon>Candidatus Buchananiibacteriota</taxon>
    </lineage>
</organism>